<feature type="transmembrane region" description="Helical" evidence="1">
    <location>
        <begin position="38"/>
        <end position="55"/>
    </location>
</feature>
<dbReference type="OrthoDB" id="7851333at2"/>
<gene>
    <name evidence="2" type="ORF">C8D95_10452</name>
</gene>
<dbReference type="RefSeq" id="WP_109759076.1">
    <property type="nucleotide sequence ID" value="NZ_CP034588.1"/>
</dbReference>
<reference evidence="2 3" key="1">
    <citation type="submission" date="2018-05" db="EMBL/GenBank/DDBJ databases">
        <title>Genomic Encyclopedia of Type Strains, Phase IV (KMG-IV): sequencing the most valuable type-strain genomes for metagenomic binning, comparative biology and taxonomic classification.</title>
        <authorList>
            <person name="Goeker M."/>
        </authorList>
    </citation>
    <scope>NUCLEOTIDE SEQUENCE [LARGE SCALE GENOMIC DNA]</scope>
    <source>
        <strain evidence="2 3">DSM 103371</strain>
    </source>
</reference>
<name>A0A316G5Z8_9RHOB</name>
<proteinExistence type="predicted"/>
<dbReference type="AlphaFoldDB" id="A0A316G5Z8"/>
<keyword evidence="1" id="KW-1133">Transmembrane helix</keyword>
<keyword evidence="1" id="KW-0472">Membrane</keyword>
<keyword evidence="3" id="KW-1185">Reference proteome</keyword>
<dbReference type="Proteomes" id="UP000245390">
    <property type="component" value="Unassembled WGS sequence"/>
</dbReference>
<comment type="caution">
    <text evidence="2">The sequence shown here is derived from an EMBL/GenBank/DDBJ whole genome shotgun (WGS) entry which is preliminary data.</text>
</comment>
<feature type="transmembrane region" description="Helical" evidence="1">
    <location>
        <begin position="12"/>
        <end position="32"/>
    </location>
</feature>
<evidence type="ECO:0000313" key="2">
    <source>
        <dbReference type="EMBL" id="PWK56381.1"/>
    </source>
</evidence>
<evidence type="ECO:0000256" key="1">
    <source>
        <dbReference type="SAM" id="Phobius"/>
    </source>
</evidence>
<sequence length="175" mass="18764">MSFVRPEVVEALVRWREALLGLLLFLCGGWFVLTGYGLYGIGGWIAVAIGALLVWEGVLRARFPRQGGGPGVVDIDERQITWFGPTGGGSVSLDALRLIAIRRTHAGSATSDFFWEFEDTDGNSLSVPGDAENADALFDALAALPGVDYEAIIAASGRPDEGLAIVWHRPSGRLH</sequence>
<dbReference type="EMBL" id="QGGV01000004">
    <property type="protein sequence ID" value="PWK56381.1"/>
    <property type="molecule type" value="Genomic_DNA"/>
</dbReference>
<dbReference type="KEGG" id="salo:EF888_20550"/>
<protein>
    <submittedName>
        <fullName evidence="2">Uncharacterized protein</fullName>
    </submittedName>
</protein>
<organism evidence="2 3">
    <name type="scientific">Silicimonas algicola</name>
    <dbReference type="NCBI Taxonomy" id="1826607"/>
    <lineage>
        <taxon>Bacteria</taxon>
        <taxon>Pseudomonadati</taxon>
        <taxon>Pseudomonadota</taxon>
        <taxon>Alphaproteobacteria</taxon>
        <taxon>Rhodobacterales</taxon>
        <taxon>Paracoccaceae</taxon>
    </lineage>
</organism>
<accession>A0A316G5Z8</accession>
<evidence type="ECO:0000313" key="3">
    <source>
        <dbReference type="Proteomes" id="UP000245390"/>
    </source>
</evidence>
<keyword evidence="1" id="KW-0812">Transmembrane</keyword>